<keyword evidence="5" id="KW-1185">Reference proteome</keyword>
<proteinExistence type="inferred from homology"/>
<dbReference type="Gene3D" id="3.40.1190.20">
    <property type="match status" value="1"/>
</dbReference>
<dbReference type="AlphaFoldDB" id="A0A1X7GQD2"/>
<dbReference type="GeneID" id="93704268"/>
<organism evidence="4 5">
    <name type="scientific">Priestia filamentosa</name>
    <dbReference type="NCBI Taxonomy" id="1402861"/>
    <lineage>
        <taxon>Bacteria</taxon>
        <taxon>Bacillati</taxon>
        <taxon>Bacillota</taxon>
        <taxon>Bacilli</taxon>
        <taxon>Bacillales</taxon>
        <taxon>Bacillaceae</taxon>
        <taxon>Priestia</taxon>
    </lineage>
</organism>
<gene>
    <name evidence="4" type="ORF">BEH_25895</name>
</gene>
<dbReference type="EMBL" id="CP015326">
    <property type="protein sequence ID" value="AWG44793.1"/>
    <property type="molecule type" value="Genomic_DNA"/>
</dbReference>
<dbReference type="GO" id="GO:0016301">
    <property type="term" value="F:kinase activity"/>
    <property type="evidence" value="ECO:0007669"/>
    <property type="project" value="UniProtKB-KW"/>
</dbReference>
<sequence>MKLIGIGDNVIDYYKDQNLIYPGGNALNVAVMSKRNGAQECAYLGIIGNDSNAKHVLSCLKEEEINVERVRFVTGINGEAIVSLNDTGDRVFVGTNKETRVQSLLSLRFQKIDMNYINKYDVIHTSINSDINHELIKLSHKAISYDFSTPEKWNESLLSQICPFITYAFFSGSELPINQIYSLFDSVHQYGVNVVGVTRGDKPAIFSENGEISEQQPLPTELIDTMGAGDSFIAGFLTHYHEQLDMKKALLKAAESAAKTCKHHGAFGYPKYKKEVHSTSK</sequence>
<keyword evidence="4" id="KW-0614">Plasmid</keyword>
<evidence type="ECO:0000256" key="3">
    <source>
        <dbReference type="ARBA" id="ARBA00022777"/>
    </source>
</evidence>
<dbReference type="KEGG" id="beo:BEH_25895"/>
<dbReference type="InterPro" id="IPR011611">
    <property type="entry name" value="PfkB_dom"/>
</dbReference>
<geneLocation type="plasmid" evidence="5">
    <name>pbeh4</name>
</geneLocation>
<dbReference type="RefSeq" id="WP_046218431.1">
    <property type="nucleotide sequence ID" value="NZ_CP015326.1"/>
</dbReference>
<dbReference type="Proteomes" id="UP000036202">
    <property type="component" value="Plasmid pbeh4"/>
</dbReference>
<dbReference type="Pfam" id="PF00294">
    <property type="entry name" value="PfkB"/>
    <property type="match status" value="1"/>
</dbReference>
<evidence type="ECO:0000313" key="5">
    <source>
        <dbReference type="Proteomes" id="UP000036202"/>
    </source>
</evidence>
<dbReference type="InterPro" id="IPR002173">
    <property type="entry name" value="Carboh/pur_kinase_PfkB_CS"/>
</dbReference>
<reference evidence="4 5" key="1">
    <citation type="journal article" date="2015" name="PLoS ONE">
        <title>Genome Sequence of Bacillus endophyticus and Analysis of Its Companion Mechanism in the Ketogulonigenium vulgare-Bacillus Strain Consortium.</title>
        <authorList>
            <person name="Jia N."/>
            <person name="Du J."/>
            <person name="Ding M.Z."/>
            <person name="Gao F."/>
            <person name="Yuan Y.J."/>
        </authorList>
    </citation>
    <scope>NUCLEOTIDE SEQUENCE [LARGE SCALE GENOMIC DNA]</scope>
    <source>
        <strain evidence="4 5">Hbe603</strain>
        <plasmid evidence="5">pbeh4</plasmid>
    </source>
</reference>
<keyword evidence="2" id="KW-0808">Transferase</keyword>
<dbReference type="PROSITE" id="PS00584">
    <property type="entry name" value="PFKB_KINASES_2"/>
    <property type="match status" value="1"/>
</dbReference>
<dbReference type="PANTHER" id="PTHR43085:SF41">
    <property type="entry name" value="FRUCTOSELYSINE 6-KINASE"/>
    <property type="match status" value="1"/>
</dbReference>
<dbReference type="OrthoDB" id="9775849at2"/>
<evidence type="ECO:0000313" key="4">
    <source>
        <dbReference type="EMBL" id="AWG44793.1"/>
    </source>
</evidence>
<evidence type="ECO:0000256" key="2">
    <source>
        <dbReference type="ARBA" id="ARBA00022679"/>
    </source>
</evidence>
<evidence type="ECO:0000256" key="1">
    <source>
        <dbReference type="ARBA" id="ARBA00010688"/>
    </source>
</evidence>
<dbReference type="InterPro" id="IPR029056">
    <property type="entry name" value="Ribokinase-like"/>
</dbReference>
<accession>A0A1X7GQD2</accession>
<keyword evidence="3 4" id="KW-0418">Kinase</keyword>
<dbReference type="SUPFAM" id="SSF53613">
    <property type="entry name" value="Ribokinase-like"/>
    <property type="match status" value="1"/>
</dbReference>
<protein>
    <submittedName>
        <fullName evidence="4">Fructoselysine kinase</fullName>
    </submittedName>
</protein>
<name>A0A1X7GQD2_9BACI</name>
<accession>A0A2S1M0B2</accession>
<dbReference type="InterPro" id="IPR050306">
    <property type="entry name" value="PfkB_Carbo_kinase"/>
</dbReference>
<comment type="similarity">
    <text evidence="1">Belongs to the carbohydrate kinase PfkB family.</text>
</comment>
<dbReference type="PANTHER" id="PTHR43085">
    <property type="entry name" value="HEXOKINASE FAMILY MEMBER"/>
    <property type="match status" value="1"/>
</dbReference>